<feature type="region of interest" description="Disordered" evidence="2">
    <location>
        <begin position="453"/>
        <end position="491"/>
    </location>
</feature>
<accession>A0A6P6C233</accession>
<evidence type="ECO:0000256" key="2">
    <source>
        <dbReference type="SAM" id="MobiDB-lite"/>
    </source>
</evidence>
<dbReference type="AlphaFoldDB" id="A0A6P6C233"/>
<dbReference type="OrthoDB" id="295029at2759"/>
<reference evidence="4" key="1">
    <citation type="submission" date="2025-08" db="UniProtKB">
        <authorList>
            <consortium name="RefSeq"/>
        </authorList>
    </citation>
    <scope>IDENTIFICATION</scope>
    <source>
        <tissue evidence="4">Kidney</tissue>
    </source>
</reference>
<evidence type="ECO:0000313" key="4">
    <source>
        <dbReference type="RefSeq" id="XP_023381200.1"/>
    </source>
</evidence>
<dbReference type="InterPro" id="IPR016024">
    <property type="entry name" value="ARM-type_fold"/>
</dbReference>
<dbReference type="KEGG" id="pvp:105308292"/>
<dbReference type="Pfam" id="PF04499">
    <property type="entry name" value="SAPS"/>
    <property type="match status" value="2"/>
</dbReference>
<proteinExistence type="inferred from homology"/>
<dbReference type="GO" id="GO:0019903">
    <property type="term" value="F:protein phosphatase binding"/>
    <property type="evidence" value="ECO:0007669"/>
    <property type="project" value="InterPro"/>
</dbReference>
<keyword evidence="3" id="KW-1185">Reference proteome</keyword>
<evidence type="ECO:0000256" key="1">
    <source>
        <dbReference type="ARBA" id="ARBA00006180"/>
    </source>
</evidence>
<feature type="region of interest" description="Disordered" evidence="2">
    <location>
        <begin position="555"/>
        <end position="581"/>
    </location>
</feature>
<dbReference type="GO" id="GO:0005829">
    <property type="term" value="C:cytosol"/>
    <property type="evidence" value="ECO:0007669"/>
    <property type="project" value="TreeGrafter"/>
</dbReference>
<dbReference type="Proteomes" id="UP000515202">
    <property type="component" value="Unplaced"/>
</dbReference>
<feature type="compositionally biased region" description="Low complexity" evidence="2">
    <location>
        <begin position="470"/>
        <end position="484"/>
    </location>
</feature>
<feature type="region of interest" description="Disordered" evidence="2">
    <location>
        <begin position="600"/>
        <end position="650"/>
    </location>
</feature>
<dbReference type="PANTHER" id="PTHR12634">
    <property type="entry name" value="SIT4 YEAST -ASSOCIATING PROTEIN-RELATED"/>
    <property type="match status" value="1"/>
</dbReference>
<dbReference type="PANTHER" id="PTHR12634:SF15">
    <property type="entry name" value="SERINE_THREONINE-PROTEIN PHOSPHATASE 6 REGULATORY SUBUNIT 2"/>
    <property type="match status" value="1"/>
</dbReference>
<dbReference type="InterPro" id="IPR007587">
    <property type="entry name" value="SAPS"/>
</dbReference>
<dbReference type="SUPFAM" id="SSF48371">
    <property type="entry name" value="ARM repeat"/>
    <property type="match status" value="1"/>
</dbReference>
<feature type="compositionally biased region" description="Polar residues" evidence="2">
    <location>
        <begin position="611"/>
        <end position="621"/>
    </location>
</feature>
<dbReference type="GeneID" id="105308292"/>
<protein>
    <submittedName>
        <fullName evidence="4">Serine/threonine-protein phosphatase 6 regulatory subunit 2</fullName>
    </submittedName>
</protein>
<name>A0A6P6C233_PTEVA</name>
<evidence type="ECO:0000313" key="3">
    <source>
        <dbReference type="Proteomes" id="UP000515202"/>
    </source>
</evidence>
<comment type="similarity">
    <text evidence="1">Belongs to the SAPS family.</text>
</comment>
<dbReference type="CTD" id="9701"/>
<dbReference type="GO" id="GO:0019888">
    <property type="term" value="F:protein phosphatase regulator activity"/>
    <property type="evidence" value="ECO:0007669"/>
    <property type="project" value="TreeGrafter"/>
</dbReference>
<dbReference type="RefSeq" id="XP_023381200.1">
    <property type="nucleotide sequence ID" value="XM_023525432.1"/>
</dbReference>
<sequence length="731" mass="79043">MFWKFDLNTTSHVDKLLDKEDVTLRELMDEDDTLQECKAQNRKLLDFLCRQQCMEELVSLITQDPPLDMEEKVRFKYPNTACELLTCDVPQINDRLGGDETLLNLLYDFLDHEPPLNPLLASFFSKTIGNLIARKTEQVIVFLKKKDKFVSLVLRHIGTSALMDLLLRLVSCVEPAGLRQEVLHWLDEEKVIQRLVELIHPSQDEDRQSNASQTLCDIVRLGREQGGQLPEAPDPDPLVTALESQDCVEQLLRNMFDGDQTESCLVSGTQVLLTLLEGRRAGLKLFPLFQQCCLVQRILEAWEANDHTQAAGGMRRGNMGHLTRIANAVVRNLEGGPAQTPVSEVIRANELSLQQAFSEYQVQQMTATFVDQFGFNDEEFTDQDDSVNAPFDRIAEINFNVDADEDSPSAALFEACCGDHIQPFDDEEDDDIWEDKEAHCAARVTARARFGGPQASENGLVPGVRDPGEADTAAARAGTPPATTQKEGPRMDYGSEGPTWTVFDDPVTPPAPARGVAMDVGSSVWADSTPSTSALEEKGWAKFADFQPFCCSESGPRCSSPVDTGLGNTQGGLRQGPERALGPASPCAWNVCVSRDTPLVASDSEEDEQKAVTSEAVSTGPGQEVPLLPTSVPRAQRATSTPPDPASPAPAEATFALAVAVPPEAASTALSKASPVPVSPAVSPVLAVAITTAASVMASPAITTVAILGTVTKDRKVDVPAPAGATSNGPV</sequence>
<dbReference type="GO" id="GO:0005634">
    <property type="term" value="C:nucleus"/>
    <property type="evidence" value="ECO:0007669"/>
    <property type="project" value="TreeGrafter"/>
</dbReference>
<gene>
    <name evidence="4" type="primary">PPP6R2</name>
</gene>
<organism evidence="3 4">
    <name type="scientific">Pteropus vampyrus</name>
    <name type="common">Large flying fox</name>
    <dbReference type="NCBI Taxonomy" id="132908"/>
    <lineage>
        <taxon>Eukaryota</taxon>
        <taxon>Metazoa</taxon>
        <taxon>Chordata</taxon>
        <taxon>Craniata</taxon>
        <taxon>Vertebrata</taxon>
        <taxon>Euteleostomi</taxon>
        <taxon>Mammalia</taxon>
        <taxon>Eutheria</taxon>
        <taxon>Laurasiatheria</taxon>
        <taxon>Chiroptera</taxon>
        <taxon>Yinpterochiroptera</taxon>
        <taxon>Pteropodoidea</taxon>
        <taxon>Pteropodidae</taxon>
        <taxon>Pteropodinae</taxon>
        <taxon>Pteropus</taxon>
    </lineage>
</organism>